<evidence type="ECO:0000313" key="4">
    <source>
        <dbReference type="EMBL" id="ODV73527.1"/>
    </source>
</evidence>
<keyword evidence="5" id="KW-1185">Reference proteome</keyword>
<dbReference type="InterPro" id="IPR018253">
    <property type="entry name" value="DnaJ_domain_CS"/>
</dbReference>
<organism evidence="4 5">
    <name type="scientific">Cyberlindnera jadinii (strain ATCC 18201 / CBS 1600 / BCRC 20928 / JCM 3617 / NBRC 0987 / NRRL Y-1542)</name>
    <name type="common">Torula yeast</name>
    <name type="synonym">Candida utilis</name>
    <dbReference type="NCBI Taxonomy" id="983966"/>
    <lineage>
        <taxon>Eukaryota</taxon>
        <taxon>Fungi</taxon>
        <taxon>Dikarya</taxon>
        <taxon>Ascomycota</taxon>
        <taxon>Saccharomycotina</taxon>
        <taxon>Saccharomycetes</taxon>
        <taxon>Phaffomycetales</taxon>
        <taxon>Phaffomycetaceae</taxon>
        <taxon>Cyberlindnera</taxon>
    </lineage>
</organism>
<dbReference type="Pfam" id="PF00226">
    <property type="entry name" value="DnaJ"/>
    <property type="match status" value="1"/>
</dbReference>
<evidence type="ECO:0000313" key="5">
    <source>
        <dbReference type="Proteomes" id="UP000094389"/>
    </source>
</evidence>
<feature type="domain" description="J" evidence="3">
    <location>
        <begin position="51"/>
        <end position="130"/>
    </location>
</feature>
<gene>
    <name evidence="4" type="ORF">CYBJADRAFT_162342</name>
</gene>
<dbReference type="InterPro" id="IPR051938">
    <property type="entry name" value="Apopto_cytoskel_mod"/>
</dbReference>
<reference evidence="4 5" key="1">
    <citation type="journal article" date="2016" name="Proc. Natl. Acad. Sci. U.S.A.">
        <title>Comparative genomics of biotechnologically important yeasts.</title>
        <authorList>
            <person name="Riley R."/>
            <person name="Haridas S."/>
            <person name="Wolfe K.H."/>
            <person name="Lopes M.R."/>
            <person name="Hittinger C.T."/>
            <person name="Goeker M."/>
            <person name="Salamov A.A."/>
            <person name="Wisecaver J.H."/>
            <person name="Long T.M."/>
            <person name="Calvey C.H."/>
            <person name="Aerts A.L."/>
            <person name="Barry K.W."/>
            <person name="Choi C."/>
            <person name="Clum A."/>
            <person name="Coughlan A.Y."/>
            <person name="Deshpande S."/>
            <person name="Douglass A.P."/>
            <person name="Hanson S.J."/>
            <person name="Klenk H.-P."/>
            <person name="LaButti K.M."/>
            <person name="Lapidus A."/>
            <person name="Lindquist E.A."/>
            <person name="Lipzen A.M."/>
            <person name="Meier-Kolthoff J.P."/>
            <person name="Ohm R.A."/>
            <person name="Otillar R.P."/>
            <person name="Pangilinan J.L."/>
            <person name="Peng Y."/>
            <person name="Rokas A."/>
            <person name="Rosa C.A."/>
            <person name="Scheuner C."/>
            <person name="Sibirny A.A."/>
            <person name="Slot J.C."/>
            <person name="Stielow J.B."/>
            <person name="Sun H."/>
            <person name="Kurtzman C.P."/>
            <person name="Blackwell M."/>
            <person name="Grigoriev I.V."/>
            <person name="Jeffries T.W."/>
        </authorList>
    </citation>
    <scope>NUCLEOTIDE SEQUENCE [LARGE SCALE GENOMIC DNA]</scope>
    <source>
        <strain evidence="5">ATCC 18201 / CBS 1600 / BCRC 20928 / JCM 3617 / NBRC 0987 / NRRL Y-1542</strain>
    </source>
</reference>
<dbReference type="Proteomes" id="UP000094389">
    <property type="component" value="Unassembled WGS sequence"/>
</dbReference>
<dbReference type="AlphaFoldDB" id="A0A1E4S1Z9"/>
<dbReference type="InterPro" id="IPR001623">
    <property type="entry name" value="DnaJ_domain"/>
</dbReference>
<dbReference type="SUPFAM" id="SSF46565">
    <property type="entry name" value="Chaperone J-domain"/>
    <property type="match status" value="1"/>
</dbReference>
<feature type="transmembrane region" description="Helical" evidence="2">
    <location>
        <begin position="186"/>
        <end position="206"/>
    </location>
</feature>
<dbReference type="EMBL" id="KV453930">
    <property type="protein sequence ID" value="ODV73527.1"/>
    <property type="molecule type" value="Genomic_DNA"/>
</dbReference>
<sequence>MFHITDLQLKRSCCCLSVVKGPKRFYSHQLPTGAHGEPFFHKEWPQHKNPTPYEVLGFYNNVNIDSALLKKKYYQLAKLYHPDTGVNKLIVSHTGATLTEEHKSERFKMLTDAYSLLKDHKKRALYDQFKTGWNGVSTTAPTWRTDQQPSSYNYQDQRYWNASTWEDYQNLRDMNDPALRQDKLKALAGIILFMISGAAIQGWFFLNNMESTLIARQEVHDTCEAHLMSAYLNYGLDTSRVGRIKRFLWFRTFGMYKTTEGLNEGAKKDEQLLKEIMQAKPVQEASLA</sequence>
<name>A0A1E4S1Z9_CYBJN</name>
<dbReference type="PROSITE" id="PS00636">
    <property type="entry name" value="DNAJ_1"/>
    <property type="match status" value="1"/>
</dbReference>
<keyword evidence="2" id="KW-0472">Membrane</keyword>
<evidence type="ECO:0000259" key="3">
    <source>
        <dbReference type="PROSITE" id="PS50076"/>
    </source>
</evidence>
<keyword evidence="2" id="KW-1133">Transmembrane helix</keyword>
<dbReference type="GeneID" id="30988078"/>
<dbReference type="PANTHER" id="PTHR44145:SF3">
    <property type="entry name" value="DNAJ HOMOLOG SUBFAMILY A MEMBER 3, MITOCHONDRIAL"/>
    <property type="match status" value="1"/>
</dbReference>
<dbReference type="OMA" id="NAGTWED"/>
<dbReference type="SMART" id="SM00271">
    <property type="entry name" value="DnaJ"/>
    <property type="match status" value="1"/>
</dbReference>
<dbReference type="Gene3D" id="1.10.287.110">
    <property type="entry name" value="DnaJ domain"/>
    <property type="match status" value="1"/>
</dbReference>
<dbReference type="PRINTS" id="PR00625">
    <property type="entry name" value="JDOMAIN"/>
</dbReference>
<dbReference type="STRING" id="983966.A0A1E4S1Z9"/>
<dbReference type="PANTHER" id="PTHR44145">
    <property type="entry name" value="DNAJ HOMOLOG SUBFAMILY A MEMBER 3, MITOCHONDRIAL"/>
    <property type="match status" value="1"/>
</dbReference>
<proteinExistence type="predicted"/>
<dbReference type="InterPro" id="IPR036869">
    <property type="entry name" value="J_dom_sf"/>
</dbReference>
<dbReference type="RefSeq" id="XP_020070566.1">
    <property type="nucleotide sequence ID" value="XM_020213682.1"/>
</dbReference>
<dbReference type="PROSITE" id="PS50076">
    <property type="entry name" value="DNAJ_2"/>
    <property type="match status" value="1"/>
</dbReference>
<keyword evidence="2" id="KW-0812">Transmembrane</keyword>
<accession>A0A1E4S1Z9</accession>
<dbReference type="CDD" id="cd06257">
    <property type="entry name" value="DnaJ"/>
    <property type="match status" value="1"/>
</dbReference>
<dbReference type="OrthoDB" id="445556at2759"/>
<evidence type="ECO:0000256" key="1">
    <source>
        <dbReference type="ARBA" id="ARBA00023186"/>
    </source>
</evidence>
<evidence type="ECO:0000256" key="2">
    <source>
        <dbReference type="SAM" id="Phobius"/>
    </source>
</evidence>
<protein>
    <submittedName>
        <fullName evidence="4">DnaJ-domain-containing protein</fullName>
    </submittedName>
</protein>
<keyword evidence="1" id="KW-0143">Chaperone</keyword>